<feature type="region of interest" description="Disordered" evidence="1">
    <location>
        <begin position="50"/>
        <end position="80"/>
    </location>
</feature>
<gene>
    <name evidence="2" type="ORF">Pla52n_68980</name>
</gene>
<feature type="region of interest" description="Disordered" evidence="1">
    <location>
        <begin position="136"/>
        <end position="156"/>
    </location>
</feature>
<sequence>MNAKKSDVLLYLLNQLSEPDLEAVENALFEDDEMKDFFYEQWRLMSKPEVTNDDIESPGKTEPILELDESGRPKRPPLLDRYQHLSPIDRAWMIIATAEESDFEDEGDEMNLVEPVTPKTETHDHQLGIPFPPLAMGASSSNRGASEPNALDSLGRQIPEEPGLYWGLNGRTVSLMLVSSSPLFAGRDEISLNVKIQEHGNGDVINDDISLQIDRLATIPIWIADIDLPNNPLNYLKVHWLPLD</sequence>
<organism evidence="2 3">
    <name type="scientific">Stieleria varia</name>
    <dbReference type="NCBI Taxonomy" id="2528005"/>
    <lineage>
        <taxon>Bacteria</taxon>
        <taxon>Pseudomonadati</taxon>
        <taxon>Planctomycetota</taxon>
        <taxon>Planctomycetia</taxon>
        <taxon>Pirellulales</taxon>
        <taxon>Pirellulaceae</taxon>
        <taxon>Stieleria</taxon>
    </lineage>
</organism>
<name>A0A5C5ZPV1_9BACT</name>
<dbReference type="RefSeq" id="WP_146523736.1">
    <property type="nucleotide sequence ID" value="NZ_CP151726.1"/>
</dbReference>
<evidence type="ECO:0000313" key="2">
    <source>
        <dbReference type="EMBL" id="TWT89165.1"/>
    </source>
</evidence>
<keyword evidence="3" id="KW-1185">Reference proteome</keyword>
<dbReference type="EMBL" id="SJPN01000027">
    <property type="protein sequence ID" value="TWT89165.1"/>
    <property type="molecule type" value="Genomic_DNA"/>
</dbReference>
<proteinExistence type="predicted"/>
<comment type="caution">
    <text evidence="2">The sequence shown here is derived from an EMBL/GenBank/DDBJ whole genome shotgun (WGS) entry which is preliminary data.</text>
</comment>
<dbReference type="Proteomes" id="UP000320176">
    <property type="component" value="Unassembled WGS sequence"/>
</dbReference>
<evidence type="ECO:0000256" key="1">
    <source>
        <dbReference type="SAM" id="MobiDB-lite"/>
    </source>
</evidence>
<feature type="compositionally biased region" description="Basic and acidic residues" evidence="1">
    <location>
        <begin position="69"/>
        <end position="80"/>
    </location>
</feature>
<protein>
    <submittedName>
        <fullName evidence="2">Uncharacterized protein</fullName>
    </submittedName>
</protein>
<accession>A0A5C5ZPV1</accession>
<evidence type="ECO:0000313" key="3">
    <source>
        <dbReference type="Proteomes" id="UP000320176"/>
    </source>
</evidence>
<reference evidence="2 3" key="1">
    <citation type="submission" date="2019-02" db="EMBL/GenBank/DDBJ databases">
        <title>Deep-cultivation of Planctomycetes and their phenomic and genomic characterization uncovers novel biology.</title>
        <authorList>
            <person name="Wiegand S."/>
            <person name="Jogler M."/>
            <person name="Boedeker C."/>
            <person name="Pinto D."/>
            <person name="Vollmers J."/>
            <person name="Rivas-Marin E."/>
            <person name="Kohn T."/>
            <person name="Peeters S.H."/>
            <person name="Heuer A."/>
            <person name="Rast P."/>
            <person name="Oberbeckmann S."/>
            <person name="Bunk B."/>
            <person name="Jeske O."/>
            <person name="Meyerdierks A."/>
            <person name="Storesund J.E."/>
            <person name="Kallscheuer N."/>
            <person name="Luecker S."/>
            <person name="Lage O.M."/>
            <person name="Pohl T."/>
            <person name="Merkel B.J."/>
            <person name="Hornburger P."/>
            <person name="Mueller R.-W."/>
            <person name="Bruemmer F."/>
            <person name="Labrenz M."/>
            <person name="Spormann A.M."/>
            <person name="Op Den Camp H."/>
            <person name="Overmann J."/>
            <person name="Amann R."/>
            <person name="Jetten M.S.M."/>
            <person name="Mascher T."/>
            <person name="Medema M.H."/>
            <person name="Devos D.P."/>
            <person name="Kaster A.-K."/>
            <person name="Ovreas L."/>
            <person name="Rohde M."/>
            <person name="Galperin M.Y."/>
            <person name="Jogler C."/>
        </authorList>
    </citation>
    <scope>NUCLEOTIDE SEQUENCE [LARGE SCALE GENOMIC DNA]</scope>
    <source>
        <strain evidence="2 3">Pla52n</strain>
    </source>
</reference>
<dbReference type="AlphaFoldDB" id="A0A5C5ZPV1"/>